<dbReference type="GO" id="GO:0005524">
    <property type="term" value="F:ATP binding"/>
    <property type="evidence" value="ECO:0007669"/>
    <property type="project" value="UniProtKB-KW"/>
</dbReference>
<keyword evidence="12" id="KW-0460">Magnesium</keyword>
<dbReference type="SUPFAM" id="SSF53784">
    <property type="entry name" value="Phosphofructokinase"/>
    <property type="match status" value="2"/>
</dbReference>
<dbReference type="GO" id="GO:0042802">
    <property type="term" value="F:identical protein binding"/>
    <property type="evidence" value="ECO:0007669"/>
    <property type="project" value="TreeGrafter"/>
</dbReference>
<feature type="domain" description="Phosphofructokinase" evidence="15">
    <location>
        <begin position="184"/>
        <end position="493"/>
    </location>
</feature>
<reference evidence="16 17" key="1">
    <citation type="submission" date="2020-03" db="EMBL/GenBank/DDBJ databases">
        <title>FDA dAtabase for Regulatory Grade micrObial Sequences (FDA-ARGOS): Supporting development and validation of Infectious Disease Dx tests.</title>
        <authorList>
            <person name="Campos J."/>
            <person name="Goldberg B."/>
            <person name="Tallon L."/>
            <person name="Sadzewicz L."/>
            <person name="Vavikolanu K."/>
            <person name="Mehta A."/>
            <person name="Aluvathingal J."/>
            <person name="Nadendla S."/>
            <person name="Nandy P."/>
            <person name="Geyer C."/>
            <person name="Yan Y."/>
            <person name="Sichtig H."/>
        </authorList>
    </citation>
    <scope>NUCLEOTIDE SEQUENCE [LARGE SCALE GENOMIC DNA]</scope>
    <source>
        <strain evidence="16 17">FDAARGOS_656</strain>
    </source>
</reference>
<dbReference type="Pfam" id="PF00365">
    <property type="entry name" value="PFK"/>
    <property type="match status" value="1"/>
</dbReference>
<dbReference type="InterPro" id="IPR035966">
    <property type="entry name" value="PKF_sf"/>
</dbReference>
<keyword evidence="5" id="KW-0963">Cytoplasm</keyword>
<evidence type="ECO:0000256" key="7">
    <source>
        <dbReference type="ARBA" id="ARBA00022679"/>
    </source>
</evidence>
<comment type="catalytic activity">
    <reaction evidence="14">
        <text>beta-D-fructose 6-phosphate + ATP = beta-D-fructose 1,6-bisphosphate + ADP + H(+)</text>
        <dbReference type="Rhea" id="RHEA:16109"/>
        <dbReference type="ChEBI" id="CHEBI:15378"/>
        <dbReference type="ChEBI" id="CHEBI:30616"/>
        <dbReference type="ChEBI" id="CHEBI:32966"/>
        <dbReference type="ChEBI" id="CHEBI:57634"/>
        <dbReference type="ChEBI" id="CHEBI:456216"/>
        <dbReference type="EC" id="2.7.1.11"/>
    </reaction>
</comment>
<evidence type="ECO:0000256" key="6">
    <source>
        <dbReference type="ARBA" id="ARBA00022533"/>
    </source>
</evidence>
<dbReference type="Proteomes" id="UP000536275">
    <property type="component" value="Unassembled WGS sequence"/>
</dbReference>
<comment type="pathway">
    <text evidence="3">Carbohydrate degradation; glycolysis; D-glyceraldehyde 3-phosphate and glycerone phosphate from D-glucose: step 3/4.</text>
</comment>
<evidence type="ECO:0000313" key="16">
    <source>
        <dbReference type="EMBL" id="KAF6070630.1"/>
    </source>
</evidence>
<dbReference type="SUPFAM" id="SSF54593">
    <property type="entry name" value="Glyoxalase/Bleomycin resistance protein/Dihydroxybiphenyl dioxygenase"/>
    <property type="match status" value="1"/>
</dbReference>
<keyword evidence="6" id="KW-0021">Allosteric enzyme</keyword>
<dbReference type="GO" id="GO:0003872">
    <property type="term" value="F:6-phosphofructokinase activity"/>
    <property type="evidence" value="ECO:0007669"/>
    <property type="project" value="UniProtKB-EC"/>
</dbReference>
<dbReference type="UniPathway" id="UPA00109">
    <property type="reaction ID" value="UER00182"/>
</dbReference>
<evidence type="ECO:0000256" key="9">
    <source>
        <dbReference type="ARBA" id="ARBA00022741"/>
    </source>
</evidence>
<dbReference type="GO" id="GO:0048029">
    <property type="term" value="F:monosaccharide binding"/>
    <property type="evidence" value="ECO:0007669"/>
    <property type="project" value="TreeGrafter"/>
</dbReference>
<dbReference type="GO" id="GO:0005945">
    <property type="term" value="C:6-phosphofructokinase complex"/>
    <property type="evidence" value="ECO:0007669"/>
    <property type="project" value="TreeGrafter"/>
</dbReference>
<evidence type="ECO:0000256" key="2">
    <source>
        <dbReference type="ARBA" id="ARBA00004496"/>
    </source>
</evidence>
<dbReference type="EC" id="2.7.1.11" evidence="4"/>
<evidence type="ECO:0000256" key="8">
    <source>
        <dbReference type="ARBA" id="ARBA00022723"/>
    </source>
</evidence>
<dbReference type="Gene3D" id="3.40.50.460">
    <property type="entry name" value="Phosphofructokinase domain"/>
    <property type="match status" value="1"/>
</dbReference>
<keyword evidence="13" id="KW-0324">Glycolysis</keyword>
<dbReference type="Gene3D" id="3.10.180.10">
    <property type="entry name" value="2,3-Dihydroxybiphenyl 1,2-Dioxygenase, domain 1"/>
    <property type="match status" value="1"/>
</dbReference>
<dbReference type="PRINTS" id="PR00476">
    <property type="entry name" value="PHFRCTKINASE"/>
</dbReference>
<dbReference type="GO" id="GO:0046872">
    <property type="term" value="F:metal ion binding"/>
    <property type="evidence" value="ECO:0007669"/>
    <property type="project" value="UniProtKB-KW"/>
</dbReference>
<dbReference type="InterPro" id="IPR000023">
    <property type="entry name" value="Phosphofructokinase_dom"/>
</dbReference>
<evidence type="ECO:0000256" key="1">
    <source>
        <dbReference type="ARBA" id="ARBA00001946"/>
    </source>
</evidence>
<dbReference type="PANTHER" id="PTHR13697">
    <property type="entry name" value="PHOSPHOFRUCTOKINASE"/>
    <property type="match status" value="1"/>
</dbReference>
<dbReference type="EMBL" id="JABWAD010000022">
    <property type="protein sequence ID" value="KAF6070630.1"/>
    <property type="molecule type" value="Genomic_DNA"/>
</dbReference>
<evidence type="ECO:0000256" key="12">
    <source>
        <dbReference type="ARBA" id="ARBA00022842"/>
    </source>
</evidence>
<evidence type="ECO:0000256" key="5">
    <source>
        <dbReference type="ARBA" id="ARBA00022490"/>
    </source>
</evidence>
<dbReference type="FunFam" id="3.10.180.10:FF:000063">
    <property type="entry name" value="ATP-dependent 6-phosphofructokinase"/>
    <property type="match status" value="1"/>
</dbReference>
<accession>A0A8H6C033</accession>
<organism evidence="16 17">
    <name type="scientific">Candida albicans</name>
    <name type="common">Yeast</name>
    <dbReference type="NCBI Taxonomy" id="5476"/>
    <lineage>
        <taxon>Eukaryota</taxon>
        <taxon>Fungi</taxon>
        <taxon>Dikarya</taxon>
        <taxon>Ascomycota</taxon>
        <taxon>Saccharomycotina</taxon>
        <taxon>Pichiomycetes</taxon>
        <taxon>Debaryomycetaceae</taxon>
        <taxon>Candida/Lodderomyces clade</taxon>
        <taxon>Candida</taxon>
    </lineage>
</organism>
<dbReference type="AlphaFoldDB" id="A0A8H6C033"/>
<proteinExistence type="predicted"/>
<dbReference type="GO" id="GO:0006002">
    <property type="term" value="P:fructose 6-phosphate metabolic process"/>
    <property type="evidence" value="ECO:0007669"/>
    <property type="project" value="InterPro"/>
</dbReference>
<evidence type="ECO:0000256" key="4">
    <source>
        <dbReference type="ARBA" id="ARBA00012055"/>
    </source>
</evidence>
<comment type="subcellular location">
    <subcellularLocation>
        <location evidence="2">Cytoplasm</location>
    </subcellularLocation>
</comment>
<comment type="caution">
    <text evidence="16">The sequence shown here is derived from an EMBL/GenBank/DDBJ whole genome shotgun (WGS) entry which is preliminary data.</text>
</comment>
<dbReference type="FunFam" id="3.40.50.460:FF:000007">
    <property type="entry name" value="ATP-dependent 6-phosphofructokinase"/>
    <property type="match status" value="1"/>
</dbReference>
<dbReference type="InterPro" id="IPR022953">
    <property type="entry name" value="ATP_PFK"/>
</dbReference>
<dbReference type="InterPro" id="IPR029068">
    <property type="entry name" value="Glyas_Bleomycin-R_OHBP_Dase"/>
</dbReference>
<dbReference type="PANTHER" id="PTHR13697:SF4">
    <property type="entry name" value="ATP-DEPENDENT 6-PHOSPHOFRUCTOKINASE"/>
    <property type="match status" value="1"/>
</dbReference>
<dbReference type="GO" id="GO:0030388">
    <property type="term" value="P:fructose 1,6-bisphosphate metabolic process"/>
    <property type="evidence" value="ECO:0007669"/>
    <property type="project" value="TreeGrafter"/>
</dbReference>
<evidence type="ECO:0000259" key="15">
    <source>
        <dbReference type="Pfam" id="PF00365"/>
    </source>
</evidence>
<evidence type="ECO:0000256" key="3">
    <source>
        <dbReference type="ARBA" id="ARBA00004679"/>
    </source>
</evidence>
<dbReference type="Gene3D" id="3.40.50.450">
    <property type="match status" value="2"/>
</dbReference>
<keyword evidence="9" id="KW-0547">Nucleotide-binding</keyword>
<keyword evidence="7" id="KW-0808">Transferase</keyword>
<dbReference type="GO" id="GO:0070095">
    <property type="term" value="F:fructose-6-phosphate binding"/>
    <property type="evidence" value="ECO:0007669"/>
    <property type="project" value="TreeGrafter"/>
</dbReference>
<dbReference type="GO" id="GO:0061621">
    <property type="term" value="P:canonical glycolysis"/>
    <property type="evidence" value="ECO:0007669"/>
    <property type="project" value="TreeGrafter"/>
</dbReference>
<dbReference type="InterPro" id="IPR015912">
    <property type="entry name" value="Phosphofructokinase_CS"/>
</dbReference>
<evidence type="ECO:0000313" key="17">
    <source>
        <dbReference type="Proteomes" id="UP000536275"/>
    </source>
</evidence>
<name>A0A8H6C033_CANAX</name>
<evidence type="ECO:0000256" key="10">
    <source>
        <dbReference type="ARBA" id="ARBA00022777"/>
    </source>
</evidence>
<keyword evidence="10 16" id="KW-0418">Kinase</keyword>
<keyword evidence="8" id="KW-0479">Metal-binding</keyword>
<keyword evidence="11" id="KW-0067">ATP-binding</keyword>
<evidence type="ECO:0000256" key="14">
    <source>
        <dbReference type="ARBA" id="ARBA00048070"/>
    </source>
</evidence>
<sequence length="602" mass="65987">MISIVNGTSTLSLVAGSVETLNQAINFYTNILGLSVHSEQNDWTYLSNDDNKMIVKIQLDTKSGLSLDQINDRRTEIIAKLNITDWRSLDTTSVLKVQNLVALIETLTTFNYTLQITPNELYPNEVYCVDPLGYIIGFTACDEPLTLVPPLQKSHPKPGLVSNLMSKSGSQSRNIEETKAVRRNIAVMTSGGDSQGMNAAVRAVVRATIFHGSKAFAVQEGYAGLVKGGPEYIKEMKWQDVRGFLSEGGTNIGTARCMEFKERWGRLKGCKNLIDAGIDGLIVCGGDGSLTGADLFRHEWPSLIQELKDKGEITNEQFERHKHLYICGMVGSIDNDMAMTDATIGGYSALERICRAIDYIDATANSHSRAFVVEVMGRHCGWLALMAGIATSADYIFIPEKPASSKDWQDQMCDIVGKHRAQGKRKTIVIVAEGAITSDLKPITSDEVKDVLVDRLGLDTRITVLGHVQRGGTAVAFDRTLATLQGVEAVKAILELTPDVPSPLIAIDENKICRRPLVEAVRITKSVASAIEAKDFEKAMSLRDHEFKEHLANFMAMNTANHEKPTLPREKRKKIAIINIGAPAGGMNSAVYAMATYFSETD</sequence>
<dbReference type="GO" id="GO:0005739">
    <property type="term" value="C:mitochondrion"/>
    <property type="evidence" value="ECO:0007669"/>
    <property type="project" value="TreeGrafter"/>
</dbReference>
<dbReference type="PROSITE" id="PS00433">
    <property type="entry name" value="PHOSPHOFRUCTOKINASE"/>
    <property type="match status" value="1"/>
</dbReference>
<evidence type="ECO:0000256" key="11">
    <source>
        <dbReference type="ARBA" id="ARBA00022840"/>
    </source>
</evidence>
<comment type="cofactor">
    <cofactor evidence="1">
        <name>Mg(2+)</name>
        <dbReference type="ChEBI" id="CHEBI:18420"/>
    </cofactor>
</comment>
<dbReference type="GO" id="GO:0016208">
    <property type="term" value="F:AMP binding"/>
    <property type="evidence" value="ECO:0007669"/>
    <property type="project" value="TreeGrafter"/>
</dbReference>
<evidence type="ECO:0000256" key="13">
    <source>
        <dbReference type="ARBA" id="ARBA00023152"/>
    </source>
</evidence>
<gene>
    <name evidence="16" type="ORF">FOB64_001732</name>
</gene>
<protein>
    <recommendedName>
        <fullName evidence="4">6-phosphofructokinase</fullName>
        <ecNumber evidence="4">2.7.1.11</ecNumber>
    </recommendedName>
</protein>